<evidence type="ECO:0000313" key="5">
    <source>
        <dbReference type="Proteomes" id="UP001275440"/>
    </source>
</evidence>
<evidence type="ECO:0000256" key="2">
    <source>
        <dbReference type="PROSITE-ProRule" id="PRU00335"/>
    </source>
</evidence>
<dbReference type="SUPFAM" id="SSF46689">
    <property type="entry name" value="Homeodomain-like"/>
    <property type="match status" value="1"/>
</dbReference>
<sequence>MSRPTRQYRGRSAEERAADRRERLLEAGLTVFGGEGDTKATMTAICQEAGLTERYFYESFAGRDELLVCVVERIAGDIRDRALAALAETEHSPEERARAAIAAFVAVLTDDPRKGRIAVVESAATEPLRTRRRALLRQFAHLVAQESRELWGESALQPPHDEVSALLFVGGLAEVMTAWLRGEVDVTPEQIVDAATRHYLVTAHR</sequence>
<dbReference type="InterPro" id="IPR041490">
    <property type="entry name" value="KstR2_TetR_C"/>
</dbReference>
<protein>
    <submittedName>
        <fullName evidence="4">TetR/AcrR family transcriptional regulator</fullName>
    </submittedName>
</protein>
<dbReference type="SUPFAM" id="SSF48498">
    <property type="entry name" value="Tetracyclin repressor-like, C-terminal domain"/>
    <property type="match status" value="1"/>
</dbReference>
<gene>
    <name evidence="4" type="ORF">F8M49_29435</name>
</gene>
<evidence type="ECO:0000259" key="3">
    <source>
        <dbReference type="PROSITE" id="PS50977"/>
    </source>
</evidence>
<comment type="caution">
    <text evidence="4">The sequence shown here is derived from an EMBL/GenBank/DDBJ whole genome shotgun (WGS) entry which is preliminary data.</text>
</comment>
<organism evidence="4 5">
    <name type="scientific">Rhodococcus zopfii</name>
    <dbReference type="NCBI Taxonomy" id="43772"/>
    <lineage>
        <taxon>Bacteria</taxon>
        <taxon>Bacillati</taxon>
        <taxon>Actinomycetota</taxon>
        <taxon>Actinomycetes</taxon>
        <taxon>Mycobacteriales</taxon>
        <taxon>Nocardiaceae</taxon>
        <taxon>Rhodococcus</taxon>
    </lineage>
</organism>
<dbReference type="InterPro" id="IPR036271">
    <property type="entry name" value="Tet_transcr_reg_TetR-rel_C_sf"/>
</dbReference>
<dbReference type="PANTHER" id="PTHR30055">
    <property type="entry name" value="HTH-TYPE TRANSCRIPTIONAL REGULATOR RUTR"/>
    <property type="match status" value="1"/>
</dbReference>
<dbReference type="InterPro" id="IPR050109">
    <property type="entry name" value="HTH-type_TetR-like_transc_reg"/>
</dbReference>
<dbReference type="PROSITE" id="PS50977">
    <property type="entry name" value="HTH_TETR_2"/>
    <property type="match status" value="1"/>
</dbReference>
<dbReference type="Proteomes" id="UP001275440">
    <property type="component" value="Unassembled WGS sequence"/>
</dbReference>
<evidence type="ECO:0000313" key="4">
    <source>
        <dbReference type="EMBL" id="MDV2478505.1"/>
    </source>
</evidence>
<keyword evidence="1 2" id="KW-0238">DNA-binding</keyword>
<dbReference type="Gene3D" id="1.10.357.10">
    <property type="entry name" value="Tetracycline Repressor, domain 2"/>
    <property type="match status" value="1"/>
</dbReference>
<name>A0ABU3WX16_9NOCA</name>
<dbReference type="Pfam" id="PF00440">
    <property type="entry name" value="TetR_N"/>
    <property type="match status" value="1"/>
</dbReference>
<dbReference type="PANTHER" id="PTHR30055:SF226">
    <property type="entry name" value="HTH-TYPE TRANSCRIPTIONAL REGULATOR PKSA"/>
    <property type="match status" value="1"/>
</dbReference>
<feature type="DNA-binding region" description="H-T-H motif" evidence="2">
    <location>
        <begin position="41"/>
        <end position="60"/>
    </location>
</feature>
<dbReference type="InterPro" id="IPR009057">
    <property type="entry name" value="Homeodomain-like_sf"/>
</dbReference>
<keyword evidence="5" id="KW-1185">Reference proteome</keyword>
<dbReference type="RefSeq" id="WP_072811815.1">
    <property type="nucleotide sequence ID" value="NZ_JAHWLX010000093.1"/>
</dbReference>
<feature type="domain" description="HTH tetR-type" evidence="3">
    <location>
        <begin position="18"/>
        <end position="78"/>
    </location>
</feature>
<dbReference type="InterPro" id="IPR001647">
    <property type="entry name" value="HTH_TetR"/>
</dbReference>
<reference evidence="4 5" key="1">
    <citation type="submission" date="2019-10" db="EMBL/GenBank/DDBJ databases">
        <title>Draft Genome Assembly of Rhodococcus zopfii DSM44189.</title>
        <authorList>
            <person name="Sutton J.M."/>
            <person name="Akob D.M."/>
            <person name="Bushman T.J."/>
        </authorList>
    </citation>
    <scope>NUCLEOTIDE SEQUENCE [LARGE SCALE GENOMIC DNA]</scope>
    <source>
        <strain evidence="4 5">DSM 44189</strain>
    </source>
</reference>
<proteinExistence type="predicted"/>
<dbReference type="EMBL" id="WBMO01000005">
    <property type="protein sequence ID" value="MDV2478505.1"/>
    <property type="molecule type" value="Genomic_DNA"/>
</dbReference>
<dbReference type="Pfam" id="PF17932">
    <property type="entry name" value="TetR_C_24"/>
    <property type="match status" value="1"/>
</dbReference>
<accession>A0ABU3WX16</accession>
<evidence type="ECO:0000256" key="1">
    <source>
        <dbReference type="ARBA" id="ARBA00023125"/>
    </source>
</evidence>